<evidence type="ECO:0000313" key="2">
    <source>
        <dbReference type="Proteomes" id="UP000184171"/>
    </source>
</evidence>
<gene>
    <name evidence="1" type="ORF">SAMN02745165_02228</name>
</gene>
<keyword evidence="2" id="KW-1185">Reference proteome</keyword>
<evidence type="ECO:0000313" key="1">
    <source>
        <dbReference type="EMBL" id="SHJ37413.1"/>
    </source>
</evidence>
<organism evidence="1 2">
    <name type="scientific">Malonomonas rubra DSM 5091</name>
    <dbReference type="NCBI Taxonomy" id="1122189"/>
    <lineage>
        <taxon>Bacteria</taxon>
        <taxon>Pseudomonadati</taxon>
        <taxon>Thermodesulfobacteriota</taxon>
        <taxon>Desulfuromonadia</taxon>
        <taxon>Desulfuromonadales</taxon>
        <taxon>Geopsychrobacteraceae</taxon>
        <taxon>Malonomonas</taxon>
    </lineage>
</organism>
<dbReference type="AlphaFoldDB" id="A0A1M6ISE9"/>
<dbReference type="SUPFAM" id="SSF48619">
    <property type="entry name" value="Phospholipase A2, PLA2"/>
    <property type="match status" value="1"/>
</dbReference>
<dbReference type="GO" id="GO:0004623">
    <property type="term" value="F:phospholipase A2 activity"/>
    <property type="evidence" value="ECO:0007669"/>
    <property type="project" value="InterPro"/>
</dbReference>
<reference evidence="1 2" key="1">
    <citation type="submission" date="2016-11" db="EMBL/GenBank/DDBJ databases">
        <authorList>
            <person name="Jaros S."/>
            <person name="Januszkiewicz K."/>
            <person name="Wedrychowicz H."/>
        </authorList>
    </citation>
    <scope>NUCLEOTIDE SEQUENCE [LARGE SCALE GENOMIC DNA]</scope>
    <source>
        <strain evidence="1 2">DSM 5091</strain>
    </source>
</reference>
<dbReference type="EMBL" id="FQZT01000007">
    <property type="protein sequence ID" value="SHJ37413.1"/>
    <property type="molecule type" value="Genomic_DNA"/>
</dbReference>
<protein>
    <submittedName>
        <fullName evidence="1">Uncharacterized protein</fullName>
    </submittedName>
</protein>
<dbReference type="Proteomes" id="UP000184171">
    <property type="component" value="Unassembled WGS sequence"/>
</dbReference>
<dbReference type="GO" id="GO:0050482">
    <property type="term" value="P:arachidonate secretion"/>
    <property type="evidence" value="ECO:0007669"/>
    <property type="project" value="InterPro"/>
</dbReference>
<sequence>MLSLIGTAPEKEQRMKSLVTIIVLTMISSSAIAGELKPFTSDGCSSFPDGTIAQQNLWLECCVEHDKAYWAGGTEEQREIADEKLKKCVTKVGQPEIAKLMLAGVRVGGTPHLPTSFRWGYGWPFPRGYKALTEQEMLEVKEKLAARPE</sequence>
<proteinExistence type="predicted"/>
<dbReference type="GO" id="GO:0006644">
    <property type="term" value="P:phospholipid metabolic process"/>
    <property type="evidence" value="ECO:0007669"/>
    <property type="project" value="InterPro"/>
</dbReference>
<name>A0A1M6ISE9_MALRU</name>
<dbReference type="InterPro" id="IPR036444">
    <property type="entry name" value="PLipase_A2_dom_sf"/>
</dbReference>
<accession>A0A1M6ISE9</accession>
<dbReference type="STRING" id="1122189.SAMN02745165_02228"/>